<evidence type="ECO:0000256" key="2">
    <source>
        <dbReference type="ARBA" id="ARBA00004948"/>
    </source>
</evidence>
<sequence length="341" mass="37813">MIINRRHFFKTSAFLGGSLLLDKLRSPAAVAANELVTHAHQIIMQLDWKYNAQFAGVLLADYYNLYKSSGLAVEILPGETAMIVTNQVAENPAMIGCGEQDIIMNAQIAGKPIKAIATMFQNSPLGLMSMPNSQIYDLQDLIGKRVAMQGESYSIMQMVMGHNNIGSDEIEVILVSGEEKHDLLLRGDVDAVQCYIVDEPIGFAAKTGITPNTMKFSDYGYDAYVQVIFAHNKLLQYHPEIVHTFLEVTFAGWRLALDDVEKAAEIIVSNYAETGGEYDDLDYQIASLKQVANYVTAGITDNDLGKIDGDRWQSMATKFEKYGIINDVPLFSNSVDDRFIN</sequence>
<dbReference type="PANTHER" id="PTHR31528">
    <property type="entry name" value="4-AMINO-5-HYDROXYMETHYL-2-METHYLPYRIMIDINE PHOSPHATE SYNTHASE THI11-RELATED"/>
    <property type="match status" value="1"/>
</dbReference>
<reference evidence="13 14" key="1">
    <citation type="journal article" date="2019" name="J Genomics">
        <title>The Draft Genome of a Hydrogen-producing Cyanobacterium, Arthrospira platensis NIES-46.</title>
        <authorList>
            <person name="Suzuki S."/>
            <person name="Yamaguchi H."/>
            <person name="Kawachi M."/>
        </authorList>
    </citation>
    <scope>NUCLEOTIDE SEQUENCE [LARGE SCALE GENOMIC DNA]</scope>
    <source>
        <strain evidence="13 14">NIES-46</strain>
    </source>
</reference>
<dbReference type="Pfam" id="PF09084">
    <property type="entry name" value="NMT1"/>
    <property type="match status" value="1"/>
</dbReference>
<evidence type="ECO:0000313" key="13">
    <source>
        <dbReference type="EMBL" id="GCE94455.1"/>
    </source>
</evidence>
<keyword evidence="8" id="KW-0784">Thiamine biosynthesis</keyword>
<evidence type="ECO:0000256" key="9">
    <source>
        <dbReference type="ARBA" id="ARBA00023004"/>
    </source>
</evidence>
<comment type="similarity">
    <text evidence="3">Belongs to the NMT1/THI5 family.</text>
</comment>
<comment type="pathway">
    <text evidence="2">Cofactor biosynthesis; thiamine diphosphate biosynthesis.</text>
</comment>
<evidence type="ECO:0000256" key="6">
    <source>
        <dbReference type="ARBA" id="ARBA00022723"/>
    </source>
</evidence>
<organism evidence="13 14">
    <name type="scientific">Limnospira platensis NIES-46</name>
    <dbReference type="NCBI Taxonomy" id="1236695"/>
    <lineage>
        <taxon>Bacteria</taxon>
        <taxon>Bacillati</taxon>
        <taxon>Cyanobacteriota</taxon>
        <taxon>Cyanophyceae</taxon>
        <taxon>Oscillatoriophycideae</taxon>
        <taxon>Oscillatoriales</taxon>
        <taxon>Sirenicapillariaceae</taxon>
        <taxon>Limnospira</taxon>
    </lineage>
</organism>
<comment type="function">
    <text evidence="1">Responsible for the formation of the pyrimidine heterocycle in the thiamine biosynthesis pathway. Catalyzes the formation of hydroxymethylpyrimidine phosphate (HMP-P) from histidine and pyridoxal phosphate (PLP). The protein uses PLP and the active site histidine to form HMP-P, generating an inactive enzyme. The enzyme can only undergo a single turnover, which suggests it is a suicide enzyme.</text>
</comment>
<name>A0A5M3T7J5_LIMPL</name>
<keyword evidence="6" id="KW-0479">Metal-binding</keyword>
<evidence type="ECO:0000256" key="3">
    <source>
        <dbReference type="ARBA" id="ARBA00009406"/>
    </source>
</evidence>
<comment type="subunit">
    <text evidence="4">Homodimer.</text>
</comment>
<gene>
    <name evidence="13" type="ORF">NIES46_25100</name>
</gene>
<evidence type="ECO:0000256" key="5">
    <source>
        <dbReference type="ARBA" id="ARBA00022679"/>
    </source>
</evidence>
<dbReference type="RefSeq" id="WP_006617879.1">
    <property type="nucleotide sequence ID" value="NZ_BIMW01000099.1"/>
</dbReference>
<evidence type="ECO:0000256" key="10">
    <source>
        <dbReference type="ARBA" id="ARBA00033171"/>
    </source>
</evidence>
<evidence type="ECO:0000256" key="8">
    <source>
        <dbReference type="ARBA" id="ARBA00022977"/>
    </source>
</evidence>
<keyword evidence="7" id="KW-0663">Pyridoxal phosphate</keyword>
<protein>
    <recommendedName>
        <fullName evidence="10">Thiamine pyrimidine synthase</fullName>
    </recommendedName>
</protein>
<evidence type="ECO:0000256" key="11">
    <source>
        <dbReference type="ARBA" id="ARBA00048179"/>
    </source>
</evidence>
<evidence type="ECO:0000259" key="12">
    <source>
        <dbReference type="Pfam" id="PF09084"/>
    </source>
</evidence>
<evidence type="ECO:0000313" key="14">
    <source>
        <dbReference type="Proteomes" id="UP000326169"/>
    </source>
</evidence>
<feature type="domain" description="SsuA/THI5-like" evidence="12">
    <location>
        <begin position="51"/>
        <end position="262"/>
    </location>
</feature>
<dbReference type="PROSITE" id="PS51318">
    <property type="entry name" value="TAT"/>
    <property type="match status" value="1"/>
</dbReference>
<keyword evidence="5" id="KW-0808">Transferase</keyword>
<keyword evidence="14" id="KW-1185">Reference proteome</keyword>
<accession>A0A5M3T7J5</accession>
<dbReference type="GeneID" id="301683351"/>
<keyword evidence="9" id="KW-0408">Iron</keyword>
<comment type="catalytic activity">
    <reaction evidence="11">
        <text>N(6)-(pyridoxal phosphate)-L-lysyl-[4-amino-5-hydroxymethyl-2-methylpyrimidine phosphate synthase] + L-histidyl-[4-amino-5-hydroxymethyl-2-methylpyrimidine phosphate synthase] + 2 Fe(3+) + 4 H2O = L-lysyl-[4-amino-5-hydroxymethyl-2-methylpyrimidine phosphate synthase] + (2S)-2-amino-5-hydroxy-4-oxopentanoyl-[4-amino-5-hydroxymethyl-2-methylpyrimidine phosphate synthase] + 4-amino-2-methyl-5-(phosphooxymethyl)pyrimidine + 3-oxopropanoate + 2 Fe(2+) + 2 H(+)</text>
        <dbReference type="Rhea" id="RHEA:65756"/>
        <dbReference type="Rhea" id="RHEA-COMP:16892"/>
        <dbReference type="Rhea" id="RHEA-COMP:16893"/>
        <dbReference type="Rhea" id="RHEA-COMP:16894"/>
        <dbReference type="Rhea" id="RHEA-COMP:16895"/>
        <dbReference type="ChEBI" id="CHEBI:15377"/>
        <dbReference type="ChEBI" id="CHEBI:15378"/>
        <dbReference type="ChEBI" id="CHEBI:29033"/>
        <dbReference type="ChEBI" id="CHEBI:29034"/>
        <dbReference type="ChEBI" id="CHEBI:29969"/>
        <dbReference type="ChEBI" id="CHEBI:29979"/>
        <dbReference type="ChEBI" id="CHEBI:33190"/>
        <dbReference type="ChEBI" id="CHEBI:58354"/>
        <dbReference type="ChEBI" id="CHEBI:143915"/>
        <dbReference type="ChEBI" id="CHEBI:157692"/>
    </reaction>
    <physiologicalReaction direction="left-to-right" evidence="11">
        <dbReference type="Rhea" id="RHEA:65757"/>
    </physiologicalReaction>
</comment>
<evidence type="ECO:0000256" key="1">
    <source>
        <dbReference type="ARBA" id="ARBA00003469"/>
    </source>
</evidence>
<proteinExistence type="inferred from homology"/>
<dbReference type="EMBL" id="BIMW01000099">
    <property type="protein sequence ID" value="GCE94455.1"/>
    <property type="molecule type" value="Genomic_DNA"/>
</dbReference>
<comment type="caution">
    <text evidence="13">The sequence shown here is derived from an EMBL/GenBank/DDBJ whole genome shotgun (WGS) entry which is preliminary data.</text>
</comment>
<dbReference type="PANTHER" id="PTHR31528:SF1">
    <property type="entry name" value="4-AMINO-5-HYDROXYMETHYL-2-METHYLPYRIMIDINE PHOSPHATE SYNTHASE THI11-RELATED"/>
    <property type="match status" value="1"/>
</dbReference>
<dbReference type="Proteomes" id="UP000326169">
    <property type="component" value="Unassembled WGS sequence"/>
</dbReference>
<dbReference type="InterPro" id="IPR027939">
    <property type="entry name" value="NMT1/THI5"/>
</dbReference>
<dbReference type="SUPFAM" id="SSF53850">
    <property type="entry name" value="Periplasmic binding protein-like II"/>
    <property type="match status" value="1"/>
</dbReference>
<dbReference type="Gene3D" id="3.40.190.10">
    <property type="entry name" value="Periplasmic binding protein-like II"/>
    <property type="match status" value="2"/>
</dbReference>
<evidence type="ECO:0000256" key="7">
    <source>
        <dbReference type="ARBA" id="ARBA00022898"/>
    </source>
</evidence>
<dbReference type="InterPro" id="IPR015168">
    <property type="entry name" value="SsuA/THI5"/>
</dbReference>
<evidence type="ECO:0000256" key="4">
    <source>
        <dbReference type="ARBA" id="ARBA00011738"/>
    </source>
</evidence>
<dbReference type="InterPro" id="IPR006311">
    <property type="entry name" value="TAT_signal"/>
</dbReference>